<evidence type="ECO:0000313" key="1">
    <source>
        <dbReference type="EMBL" id="GMR54847.1"/>
    </source>
</evidence>
<protein>
    <submittedName>
        <fullName evidence="1">Uncharacterized protein</fullName>
    </submittedName>
</protein>
<dbReference type="AlphaFoldDB" id="A0AAN5D341"/>
<dbReference type="InterPro" id="IPR008974">
    <property type="entry name" value="TRAF-like"/>
</dbReference>
<reference evidence="2" key="1">
    <citation type="submission" date="2022-10" db="EMBL/GenBank/DDBJ databases">
        <title>Genome assembly of Pristionchus species.</title>
        <authorList>
            <person name="Yoshida K."/>
            <person name="Sommer R.J."/>
        </authorList>
    </citation>
    <scope>NUCLEOTIDE SEQUENCE [LARGE SCALE GENOMIC DNA]</scope>
    <source>
        <strain evidence="2">RS5460</strain>
    </source>
</reference>
<feature type="non-terminal residue" evidence="1">
    <location>
        <position position="102"/>
    </location>
</feature>
<evidence type="ECO:0000313" key="2">
    <source>
        <dbReference type="Proteomes" id="UP001328107"/>
    </source>
</evidence>
<dbReference type="Gene3D" id="2.60.210.10">
    <property type="entry name" value="Apoptosis, Tumor Necrosis Factor Receptor Associated Protein 2, Chain A"/>
    <property type="match status" value="1"/>
</dbReference>
<gene>
    <name evidence="1" type="ORF">PMAYCL1PPCAC_25042</name>
</gene>
<organism evidence="1 2">
    <name type="scientific">Pristionchus mayeri</name>
    <dbReference type="NCBI Taxonomy" id="1317129"/>
    <lineage>
        <taxon>Eukaryota</taxon>
        <taxon>Metazoa</taxon>
        <taxon>Ecdysozoa</taxon>
        <taxon>Nematoda</taxon>
        <taxon>Chromadorea</taxon>
        <taxon>Rhabditida</taxon>
        <taxon>Rhabditina</taxon>
        <taxon>Diplogasteromorpha</taxon>
        <taxon>Diplogasteroidea</taxon>
        <taxon>Neodiplogasteridae</taxon>
        <taxon>Pristionchus</taxon>
    </lineage>
</organism>
<accession>A0AAN5D341</accession>
<keyword evidence="2" id="KW-1185">Reference proteome</keyword>
<dbReference type="EMBL" id="BTRK01000005">
    <property type="protein sequence ID" value="GMR54847.1"/>
    <property type="molecule type" value="Genomic_DNA"/>
</dbReference>
<proteinExistence type="predicted"/>
<comment type="caution">
    <text evidence="1">The sequence shown here is derived from an EMBL/GenBank/DDBJ whole genome shotgun (WGS) entry which is preliminary data.</text>
</comment>
<dbReference type="Proteomes" id="UP001328107">
    <property type="component" value="Unassembled WGS sequence"/>
</dbReference>
<name>A0AAN5D341_9BILA</name>
<sequence>MEVVNVANEGGDWEAVIRWDVYEEDAKRAIDESPSRKYLSPPIKVKELMWRIALRCKNKEEIPTLALHLERMESENTMWSVCENAEVAVINHEDNEKTISGE</sequence>